<accession>A0AAC9XMR5</accession>
<gene>
    <name evidence="2" type="ORF">CFF01_06095</name>
</gene>
<evidence type="ECO:0000313" key="3">
    <source>
        <dbReference type="Proteomes" id="UP000198233"/>
    </source>
</evidence>
<dbReference type="PIRSF" id="PIRSF006257">
    <property type="entry name" value="UCP006257"/>
    <property type="match status" value="1"/>
</dbReference>
<dbReference type="InterPro" id="IPR007384">
    <property type="entry name" value="UCP006257"/>
</dbReference>
<dbReference type="GO" id="GO:0044010">
    <property type="term" value="P:single-species biofilm formation"/>
    <property type="evidence" value="ECO:0007669"/>
    <property type="project" value="TreeGrafter"/>
</dbReference>
<feature type="domain" description="YqcC-like" evidence="1">
    <location>
        <begin position="7"/>
        <end position="99"/>
    </location>
</feature>
<dbReference type="InterPro" id="IPR023376">
    <property type="entry name" value="YqcC-like_dom"/>
</dbReference>
<dbReference type="SUPFAM" id="SSF158452">
    <property type="entry name" value="YqcC-like"/>
    <property type="match status" value="1"/>
</dbReference>
<reference evidence="2 3" key="1">
    <citation type="submission" date="2017-06" db="EMBL/GenBank/DDBJ databases">
        <title>Complete genome sequence of Shewanella marisflavi EP1 associated with anaerobic 2,4-dinitrotoluene reduction and salt tolerance.</title>
        <authorList>
            <person name="Huang J."/>
        </authorList>
    </citation>
    <scope>NUCLEOTIDE SEQUENCE [LARGE SCALE GENOMIC DNA]</scope>
    <source>
        <strain evidence="2 3">EP1</strain>
    </source>
</reference>
<dbReference type="Gene3D" id="1.20.1440.40">
    <property type="entry name" value="YqcC-like"/>
    <property type="match status" value="1"/>
</dbReference>
<dbReference type="KEGG" id="smav:CFF01_06095"/>
<organism evidence="2 3">
    <name type="scientific">Shewanella marisflavi</name>
    <dbReference type="NCBI Taxonomy" id="260364"/>
    <lineage>
        <taxon>Bacteria</taxon>
        <taxon>Pseudomonadati</taxon>
        <taxon>Pseudomonadota</taxon>
        <taxon>Gammaproteobacteria</taxon>
        <taxon>Alteromonadales</taxon>
        <taxon>Shewanellaceae</taxon>
        <taxon>Shewanella</taxon>
    </lineage>
</organism>
<evidence type="ECO:0000313" key="2">
    <source>
        <dbReference type="EMBL" id="ASJ96186.1"/>
    </source>
</evidence>
<protein>
    <recommendedName>
        <fullName evidence="1">YqcC-like domain-containing protein</fullName>
    </recommendedName>
</protein>
<name>A0AAC9XMR5_9GAMM</name>
<proteinExistence type="predicted"/>
<dbReference type="Proteomes" id="UP000198233">
    <property type="component" value="Chromosome"/>
</dbReference>
<dbReference type="PANTHER" id="PTHR39586">
    <property type="entry name" value="CYTOPLASMIC PROTEIN-RELATED"/>
    <property type="match status" value="1"/>
</dbReference>
<evidence type="ECO:0000259" key="1">
    <source>
        <dbReference type="Pfam" id="PF04287"/>
    </source>
</evidence>
<dbReference type="AlphaFoldDB" id="A0AAC9XMR5"/>
<dbReference type="PANTHER" id="PTHR39586:SF1">
    <property type="entry name" value="CYTOPLASMIC PROTEIN"/>
    <property type="match status" value="1"/>
</dbReference>
<dbReference type="EMBL" id="CP022272">
    <property type="protein sequence ID" value="ASJ96186.1"/>
    <property type="molecule type" value="Genomic_DNA"/>
</dbReference>
<dbReference type="InterPro" id="IPR036814">
    <property type="entry name" value="YqcC-like_sf"/>
</dbReference>
<sequence length="105" mass="11969">MSLYSEKQLWLIESELKRLELWQETPPSPEAMADPTPFACETMAFEQWLQFIFLPKMRALIAARSALPTKIALGPMAEHVWQGRAEMATLINIIIQLDEHLSGSN</sequence>
<dbReference type="Pfam" id="PF04287">
    <property type="entry name" value="DUF446"/>
    <property type="match status" value="1"/>
</dbReference>